<keyword evidence="2" id="KW-0934">Plastid</keyword>
<dbReference type="RefSeq" id="YP_008965664.1">
    <property type="nucleotide sequence ID" value="NC_023133.1"/>
</dbReference>
<organism evidence="2">
    <name type="scientific">Porphyridium purpureum</name>
    <name type="common">Red alga</name>
    <name type="synonym">Porphyridium cruentum</name>
    <dbReference type="NCBI Taxonomy" id="35688"/>
    <lineage>
        <taxon>Eukaryota</taxon>
        <taxon>Rhodophyta</taxon>
        <taxon>Bangiophyceae</taxon>
        <taxon>Porphyridiales</taxon>
        <taxon>Porphyridiaceae</taxon>
        <taxon>Porphyridium</taxon>
    </lineage>
</organism>
<dbReference type="AlphaFoldDB" id="W0RZ33"/>
<dbReference type="EMBL" id="MF401423">
    <property type="protein sequence ID" value="ATJ02867.1"/>
    <property type="molecule type" value="Genomic_DNA"/>
</dbReference>
<accession>W0RZ33</accession>
<sequence>MTNLKPRIEIYPYWNTDLNLVNKITIKSKYTILEDSMLGLYTLKGLLNYK</sequence>
<geneLocation type="plastid" evidence="2"/>
<dbReference type="EMBL" id="AP012987">
    <property type="protein sequence ID" value="BAO23640.1"/>
    <property type="molecule type" value="Genomic_DNA"/>
</dbReference>
<reference evidence="1" key="2">
    <citation type="journal article" date="2017" name="Mitochondrial DNA Part B Resour">
        <title>Characterization of the complete plastid genome of Porphyridium purpureum strain CCMP1328.</title>
        <authorList>
            <person name="Bi G."/>
        </authorList>
    </citation>
    <scope>NUCLEOTIDE SEQUENCE</scope>
</reference>
<keyword evidence="2" id="KW-0150">Chloroplast</keyword>
<name>W0RZ33_PORPP</name>
<dbReference type="GeneID" id="17964098"/>
<evidence type="ECO:0000313" key="1">
    <source>
        <dbReference type="EMBL" id="ATJ02867.1"/>
    </source>
</evidence>
<evidence type="ECO:0000313" key="2">
    <source>
        <dbReference type="EMBL" id="BAO23640.1"/>
    </source>
</evidence>
<proteinExistence type="predicted"/>
<reference evidence="2" key="1">
    <citation type="journal article" date="2014" name="J. Plant Res.">
        <title>Analysis of the complete plastid genome of the unicellular red alga Porphyridium purpureum.</title>
        <authorList>
            <person name="Tajima N."/>
            <person name="Sato S."/>
            <person name="Maruyama F."/>
            <person name="Kurokawa K."/>
            <person name="Ohta H."/>
            <person name="Tabata S."/>
            <person name="Sekine K."/>
            <person name="Moriyama T."/>
            <person name="Sato N."/>
        </authorList>
    </citation>
    <scope>NUCLEOTIDE SEQUENCE</scope>
</reference>
<gene>
    <name evidence="2" type="primary">ORF50</name>
</gene>
<protein>
    <submittedName>
        <fullName evidence="2">Uncharacterized protein</fullName>
    </submittedName>
</protein>